<dbReference type="EMBL" id="PYYB01000001">
    <property type="protein sequence ID" value="PTL58685.1"/>
    <property type="molecule type" value="Genomic_DNA"/>
</dbReference>
<feature type="chain" id="PRO_5015674452" description="DUF4350 domain-containing protein" evidence="2">
    <location>
        <begin position="27"/>
        <end position="387"/>
    </location>
</feature>
<accession>A0A2T4UHK9</accession>
<evidence type="ECO:0000256" key="2">
    <source>
        <dbReference type="SAM" id="SignalP"/>
    </source>
</evidence>
<keyword evidence="4" id="KW-1185">Reference proteome</keyword>
<gene>
    <name evidence="3" type="ORF">C7Y72_02985</name>
</gene>
<feature type="signal peptide" evidence="2">
    <location>
        <begin position="1"/>
        <end position="26"/>
    </location>
</feature>
<keyword evidence="2" id="KW-0732">Signal</keyword>
<organism evidence="3 4">
    <name type="scientific">Paraconexibacter algicola</name>
    <dbReference type="NCBI Taxonomy" id="2133960"/>
    <lineage>
        <taxon>Bacteria</taxon>
        <taxon>Bacillati</taxon>
        <taxon>Actinomycetota</taxon>
        <taxon>Thermoleophilia</taxon>
        <taxon>Solirubrobacterales</taxon>
        <taxon>Paraconexibacteraceae</taxon>
        <taxon>Paraconexibacter</taxon>
    </lineage>
</organism>
<reference evidence="3 4" key="1">
    <citation type="submission" date="2018-03" db="EMBL/GenBank/DDBJ databases">
        <title>Aquarubrobacter algicola gen. nov., sp. nov., a novel actinobacterium isolated from shallow eutrophic lake during the end of cyanobacterial harmful algal blooms.</title>
        <authorList>
            <person name="Chun S.J."/>
        </authorList>
    </citation>
    <scope>NUCLEOTIDE SEQUENCE [LARGE SCALE GENOMIC DNA]</scope>
    <source>
        <strain evidence="3 4">Seoho-28</strain>
    </source>
</reference>
<dbReference type="Proteomes" id="UP000240739">
    <property type="component" value="Unassembled WGS sequence"/>
</dbReference>
<protein>
    <recommendedName>
        <fullName evidence="5">DUF4350 domain-containing protein</fullName>
    </recommendedName>
</protein>
<dbReference type="RefSeq" id="WP_107567122.1">
    <property type="nucleotide sequence ID" value="NZ_PYYB01000001.1"/>
</dbReference>
<evidence type="ECO:0000313" key="3">
    <source>
        <dbReference type="EMBL" id="PTL58685.1"/>
    </source>
</evidence>
<name>A0A2T4UHK9_9ACTN</name>
<evidence type="ECO:0000256" key="1">
    <source>
        <dbReference type="SAM" id="MobiDB-lite"/>
    </source>
</evidence>
<comment type="caution">
    <text evidence="3">The sequence shown here is derived from an EMBL/GenBank/DDBJ whole genome shotgun (WGS) entry which is preliminary data.</text>
</comment>
<proteinExistence type="predicted"/>
<dbReference type="AlphaFoldDB" id="A0A2T4UHK9"/>
<evidence type="ECO:0008006" key="5">
    <source>
        <dbReference type="Google" id="ProtNLM"/>
    </source>
</evidence>
<evidence type="ECO:0000313" key="4">
    <source>
        <dbReference type="Proteomes" id="UP000240739"/>
    </source>
</evidence>
<feature type="region of interest" description="Disordered" evidence="1">
    <location>
        <begin position="166"/>
        <end position="191"/>
    </location>
</feature>
<sequence>MSRPVQLVLAVLTALLAVGPSATALAADPDRVDLVARELRRDPVFVSDSFSRIVSPQEVAALRRAVARMPFPTYVVLAPGITPPGPTAIQQPSDGWAAQLRDALGRDGLYVVGKGTSPEADAFGVRPRLDGRDATLAAFFDLPEDIRPAREVLYVLGLMRGEPRLPRAERRQIPPNEGGPPFEDDRAEEDEGGGSGVWWILGGILGLPVAAVVTRRTLLRHGPGAPPRATARGRALDPGTRAEAELAVQRLATALDRATSPPERAFELAAAASVALDRDRDGELDDLGALVLAGMGLDVLRRGHADPRCFYDPRHGRAKAESRWSQDGETVAVPACRACARDIAGRRAPSALLHDGRPYWERRSVWARTGFGALDPDVGRALAQDGR</sequence>
<dbReference type="OrthoDB" id="3425696at2"/>